<protein>
    <submittedName>
        <fullName evidence="2">Uncharacterized protein</fullName>
    </submittedName>
</protein>
<sequence>MGPFQNEQNSNPKAAPEEYVDIPITFESESPRTSSRSSEPIAPILEKDTKLFRIRPKYLRISRLLSFNSISPKFNKTHLWTSLKQDPSKQKSESYKGRSLIIEVPHKQQVDDRNDSCPDKIIEEAVAILDTSSKLEICFKCGKEAISEKTQEMKNFV</sequence>
<name>A0ABR2GCG6_9ROSI</name>
<feature type="compositionally biased region" description="Low complexity" evidence="1">
    <location>
        <begin position="27"/>
        <end position="40"/>
    </location>
</feature>
<comment type="caution">
    <text evidence="2">The sequence shown here is derived from an EMBL/GenBank/DDBJ whole genome shotgun (WGS) entry which is preliminary data.</text>
</comment>
<evidence type="ECO:0000256" key="1">
    <source>
        <dbReference type="SAM" id="MobiDB-lite"/>
    </source>
</evidence>
<dbReference type="Proteomes" id="UP001472677">
    <property type="component" value="Unassembled WGS sequence"/>
</dbReference>
<keyword evidence="3" id="KW-1185">Reference proteome</keyword>
<accession>A0ABR2GCG6</accession>
<gene>
    <name evidence="2" type="ORF">V6N12_050137</name>
</gene>
<dbReference type="EMBL" id="JBBPBM010000001">
    <property type="protein sequence ID" value="KAK8600281.1"/>
    <property type="molecule type" value="Genomic_DNA"/>
</dbReference>
<reference evidence="2 3" key="1">
    <citation type="journal article" date="2024" name="G3 (Bethesda)">
        <title>Genome assembly of Hibiscus sabdariffa L. provides insights into metabolisms of medicinal natural products.</title>
        <authorList>
            <person name="Kim T."/>
        </authorList>
    </citation>
    <scope>NUCLEOTIDE SEQUENCE [LARGE SCALE GENOMIC DNA]</scope>
    <source>
        <strain evidence="2">TK-2024</strain>
        <tissue evidence="2">Old leaves</tissue>
    </source>
</reference>
<feature type="compositionally biased region" description="Polar residues" evidence="1">
    <location>
        <begin position="1"/>
        <end position="12"/>
    </location>
</feature>
<feature type="region of interest" description="Disordered" evidence="1">
    <location>
        <begin position="1"/>
        <end position="41"/>
    </location>
</feature>
<evidence type="ECO:0000313" key="2">
    <source>
        <dbReference type="EMBL" id="KAK8600281.1"/>
    </source>
</evidence>
<evidence type="ECO:0000313" key="3">
    <source>
        <dbReference type="Proteomes" id="UP001472677"/>
    </source>
</evidence>
<organism evidence="2 3">
    <name type="scientific">Hibiscus sabdariffa</name>
    <name type="common">roselle</name>
    <dbReference type="NCBI Taxonomy" id="183260"/>
    <lineage>
        <taxon>Eukaryota</taxon>
        <taxon>Viridiplantae</taxon>
        <taxon>Streptophyta</taxon>
        <taxon>Embryophyta</taxon>
        <taxon>Tracheophyta</taxon>
        <taxon>Spermatophyta</taxon>
        <taxon>Magnoliopsida</taxon>
        <taxon>eudicotyledons</taxon>
        <taxon>Gunneridae</taxon>
        <taxon>Pentapetalae</taxon>
        <taxon>rosids</taxon>
        <taxon>malvids</taxon>
        <taxon>Malvales</taxon>
        <taxon>Malvaceae</taxon>
        <taxon>Malvoideae</taxon>
        <taxon>Hibiscus</taxon>
    </lineage>
</organism>
<proteinExistence type="predicted"/>